<dbReference type="GO" id="GO:0005524">
    <property type="term" value="F:ATP binding"/>
    <property type="evidence" value="ECO:0007669"/>
    <property type="project" value="InterPro"/>
</dbReference>
<dbReference type="InterPro" id="IPR031314">
    <property type="entry name" value="DNK_dom"/>
</dbReference>
<protein>
    <submittedName>
        <fullName evidence="3">Deoxyadenosine kinase</fullName>
    </submittedName>
</protein>
<dbReference type="PANTHER" id="PTHR10513">
    <property type="entry name" value="DEOXYNUCLEOSIDE KINASE"/>
    <property type="match status" value="1"/>
</dbReference>
<dbReference type="KEGG" id="eth:CK496_01870"/>
<dbReference type="GO" id="GO:0005737">
    <property type="term" value="C:cytoplasm"/>
    <property type="evidence" value="ECO:0007669"/>
    <property type="project" value="TreeGrafter"/>
</dbReference>
<dbReference type="OrthoDB" id="9776634at2"/>
<name>A0A179EU41_ENTTH</name>
<proteinExistence type="inferred from homology"/>
<dbReference type="InterPro" id="IPR050566">
    <property type="entry name" value="Deoxyribonucleoside_kinase"/>
</dbReference>
<dbReference type="EMBL" id="LWMN01000002">
    <property type="protein sequence ID" value="OAQ56721.1"/>
    <property type="molecule type" value="Genomic_DNA"/>
</dbReference>
<gene>
    <name evidence="3" type="ORF">A6E74_11325</name>
</gene>
<sequence>MPIIVIIVAGTIGAGKSTLTEMLAQNLDTKPFYENVEDNEVLPLFYSNPEKYTFLLQIFFLNKRFLAIKDAFCHDDNVLDRSIYEDSLLFHLNADLGRVSQVEVEQYQGLLETMLNELEDIAPQKKPDLLVYIRVSFETMLERIKKRGREYEQIEQNPELFSYYQELNRRYEEWFDAFDVCPKLVIDGDRYDFVAEPECGEQIVQTIKAQAKEMSETAMKEKIRYTTTVPEAKGIFSYKK</sequence>
<organism evidence="3 4">
    <name type="scientific">Enterococcus thailandicus</name>
    <dbReference type="NCBI Taxonomy" id="417368"/>
    <lineage>
        <taxon>Bacteria</taxon>
        <taxon>Bacillati</taxon>
        <taxon>Bacillota</taxon>
        <taxon>Bacilli</taxon>
        <taxon>Lactobacillales</taxon>
        <taxon>Enterococcaceae</taxon>
        <taxon>Enterococcus</taxon>
    </lineage>
</organism>
<dbReference type="Gene3D" id="3.40.50.300">
    <property type="entry name" value="P-loop containing nucleotide triphosphate hydrolases"/>
    <property type="match status" value="1"/>
</dbReference>
<comment type="similarity">
    <text evidence="1">Belongs to the DCK/DGK family.</text>
</comment>
<accession>A0A179EU41</accession>
<keyword evidence="4" id="KW-1185">Reference proteome</keyword>
<dbReference type="Proteomes" id="UP000078516">
    <property type="component" value="Unassembled WGS sequence"/>
</dbReference>
<feature type="domain" description="Deoxynucleoside kinase" evidence="2">
    <location>
        <begin position="6"/>
        <end position="208"/>
    </location>
</feature>
<keyword evidence="3" id="KW-0808">Transferase</keyword>
<dbReference type="SUPFAM" id="SSF52540">
    <property type="entry name" value="P-loop containing nucleoside triphosphate hydrolases"/>
    <property type="match status" value="1"/>
</dbReference>
<keyword evidence="3" id="KW-0418">Kinase</keyword>
<dbReference type="PANTHER" id="PTHR10513:SF35">
    <property type="entry name" value="DEOXYADENOSINE KINASE"/>
    <property type="match status" value="1"/>
</dbReference>
<dbReference type="InterPro" id="IPR002624">
    <property type="entry name" value="DCK/DGK"/>
</dbReference>
<comment type="caution">
    <text evidence="3">The sequence shown here is derived from an EMBL/GenBank/DDBJ whole genome shotgun (WGS) entry which is preliminary data.</text>
</comment>
<dbReference type="Pfam" id="PF01712">
    <property type="entry name" value="dNK"/>
    <property type="match status" value="1"/>
</dbReference>
<dbReference type="GO" id="GO:0019136">
    <property type="term" value="F:deoxynucleoside kinase activity"/>
    <property type="evidence" value="ECO:0007669"/>
    <property type="project" value="InterPro"/>
</dbReference>
<reference evidence="3 4" key="1">
    <citation type="submission" date="2016-04" db="EMBL/GenBank/DDBJ databases">
        <title>Draft genome of an Enterococcus thailandicus strain isolated from bovine feces.</title>
        <authorList>
            <person name="Beukers A.G."/>
            <person name="Zaheer R."/>
            <person name="Goji N."/>
            <person name="Cook S.R."/>
            <person name="Amoako K."/>
            <person name="Chaves A.V."/>
            <person name="Ward M.P."/>
            <person name="Mcallister T.A."/>
        </authorList>
    </citation>
    <scope>NUCLEOTIDE SEQUENCE [LARGE SCALE GENOMIC DNA]</scope>
    <source>
        <strain evidence="3 4">F0711D 46</strain>
    </source>
</reference>
<evidence type="ECO:0000259" key="2">
    <source>
        <dbReference type="Pfam" id="PF01712"/>
    </source>
</evidence>
<dbReference type="GeneID" id="77486383"/>
<dbReference type="CDD" id="cd01673">
    <property type="entry name" value="dNK"/>
    <property type="match status" value="1"/>
</dbReference>
<dbReference type="RefSeq" id="WP_067481366.1">
    <property type="nucleotide sequence ID" value="NZ_BJUG01000005.1"/>
</dbReference>
<dbReference type="AlphaFoldDB" id="A0A179EU41"/>
<dbReference type="PIRSF" id="PIRSF000705">
    <property type="entry name" value="DNK"/>
    <property type="match status" value="1"/>
</dbReference>
<dbReference type="InterPro" id="IPR027417">
    <property type="entry name" value="P-loop_NTPase"/>
</dbReference>
<evidence type="ECO:0000313" key="3">
    <source>
        <dbReference type="EMBL" id="OAQ56721.1"/>
    </source>
</evidence>
<evidence type="ECO:0000256" key="1">
    <source>
        <dbReference type="ARBA" id="ARBA00007420"/>
    </source>
</evidence>
<evidence type="ECO:0000313" key="4">
    <source>
        <dbReference type="Proteomes" id="UP000078516"/>
    </source>
</evidence>